<feature type="signal peptide" evidence="1">
    <location>
        <begin position="1"/>
        <end position="22"/>
    </location>
</feature>
<keyword evidence="1" id="KW-0732">Signal</keyword>
<organism evidence="2 3">
    <name type="scientific">Ustilago hordei</name>
    <name type="common">Barley covered smut fungus</name>
    <dbReference type="NCBI Taxonomy" id="120017"/>
    <lineage>
        <taxon>Eukaryota</taxon>
        <taxon>Fungi</taxon>
        <taxon>Dikarya</taxon>
        <taxon>Basidiomycota</taxon>
        <taxon>Ustilaginomycotina</taxon>
        <taxon>Ustilaginomycetes</taxon>
        <taxon>Ustilaginales</taxon>
        <taxon>Ustilaginaceae</taxon>
        <taxon>Ustilago</taxon>
    </lineage>
</organism>
<dbReference type="Proteomes" id="UP000006174">
    <property type="component" value="Unassembled WGS sequence"/>
</dbReference>
<reference evidence="2 3" key="1">
    <citation type="journal article" date="2012" name="Plant Cell">
        <title>Genome comparison of barley and maize smut fungi reveals targeted loss of RNA silencing components and species-specific presence of transposable elements.</title>
        <authorList>
            <person name="Laurie J.D."/>
            <person name="Ali S."/>
            <person name="Linning R."/>
            <person name="Mannhaupt G."/>
            <person name="Wong P."/>
            <person name="Gueldener U."/>
            <person name="Muensterkoetter M."/>
            <person name="Moore R."/>
            <person name="Kahmann R."/>
            <person name="Bakkeren G."/>
            <person name="Schirawski J."/>
        </authorList>
    </citation>
    <scope>NUCLEOTIDE SEQUENCE [LARGE SCALE GENOMIC DNA]</scope>
    <source>
        <strain evidence="3">Uh4875-4</strain>
    </source>
</reference>
<sequence>MRNLPALLLLLSLALALARTQGTNPPLGPSIPPPAGRVLLSRGADLEPYDFPPSPLPPSQQPILGPDGFWTKSSLESHYANTLHLRYHPRLYPKPPPFEVWFKEQQLIRAINTLSHAIDLDLHRPYVTLEDLLEHEMQFAELNILLRMTQIATAIRYANVNDEWRKWEEDMLRHWAGFLEVGKGMKADGENERWQRHLEWIKQLEKKRNEESRKEEEFEQQLVREQGKGKLVMEGTGEGDHRWNEIPLERGSLQSSTPKRWKEIQIGKDDLQGSTSRRGSDVHFGEGTRHDAVRKLMEKAEKGEEKMLEGINEAVARGLHF</sequence>
<evidence type="ECO:0000313" key="3">
    <source>
        <dbReference type="Proteomes" id="UP000006174"/>
    </source>
</evidence>
<name>I2FPN6_USTHO</name>
<accession>I2FPN6</accession>
<evidence type="ECO:0000313" key="2">
    <source>
        <dbReference type="EMBL" id="CCF48879.1"/>
    </source>
</evidence>
<dbReference type="eggNOG" id="ENOG502RDQ5">
    <property type="taxonomic scope" value="Eukaryota"/>
</dbReference>
<protein>
    <submittedName>
        <fullName evidence="2">Uncharacterized protein</fullName>
    </submittedName>
</protein>
<feature type="chain" id="PRO_5003658983" evidence="1">
    <location>
        <begin position="23"/>
        <end position="321"/>
    </location>
</feature>
<dbReference type="AlphaFoldDB" id="I2FPN6"/>
<evidence type="ECO:0000256" key="1">
    <source>
        <dbReference type="SAM" id="SignalP"/>
    </source>
</evidence>
<dbReference type="OMA" id="TITEVMI"/>
<dbReference type="EMBL" id="CAGI01000138">
    <property type="protein sequence ID" value="CCF48879.1"/>
    <property type="molecule type" value="Genomic_DNA"/>
</dbReference>
<gene>
    <name evidence="2" type="ORF">UHOR_06104</name>
</gene>
<comment type="caution">
    <text evidence="2">The sequence shown here is derived from an EMBL/GenBank/DDBJ whole genome shotgun (WGS) entry which is preliminary data.</text>
</comment>
<dbReference type="OrthoDB" id="2553688at2759"/>
<dbReference type="HOGENOM" id="CLU_866530_0_0_1"/>
<keyword evidence="3" id="KW-1185">Reference proteome</keyword>
<proteinExistence type="predicted"/>